<dbReference type="AlphaFoldDB" id="A0A6G4WP08"/>
<evidence type="ECO:0000313" key="2">
    <source>
        <dbReference type="EMBL" id="NGO55840.1"/>
    </source>
</evidence>
<dbReference type="InterPro" id="IPR005180">
    <property type="entry name" value="DUF302"/>
</dbReference>
<dbReference type="CDD" id="cd14797">
    <property type="entry name" value="DUF302"/>
    <property type="match status" value="1"/>
</dbReference>
<feature type="domain" description="DUF302" evidence="1">
    <location>
        <begin position="64"/>
        <end position="125"/>
    </location>
</feature>
<keyword evidence="3" id="KW-1185">Reference proteome</keyword>
<dbReference type="InterPro" id="IPR035923">
    <property type="entry name" value="TT1751-like_sf"/>
</dbReference>
<reference evidence="2 3" key="1">
    <citation type="submission" date="2020-02" db="EMBL/GenBank/DDBJ databases">
        <title>Genome sequence of strain CCNWXJ40-4.</title>
        <authorList>
            <person name="Gao J."/>
            <person name="Sun J."/>
        </authorList>
    </citation>
    <scope>NUCLEOTIDE SEQUENCE [LARGE SCALE GENOMIC DNA]</scope>
    <source>
        <strain evidence="2 3">CCNWXJ 40-4</strain>
    </source>
</reference>
<sequence>MEEMMFRMLVAAAAAIIIALAVNHTALAQSADLIVKESAADFATTVQRLQAEIEKRGAKIVATVDHAAAAKASGLELRPTTVIIFGNPALGTPLMEGRQTAGLDLPLRVLIWEDASGNVQIGYWPPSRITDAHEIENLGDVTAKMTAALNAITDAAAAR</sequence>
<gene>
    <name evidence="2" type="ORF">G6N73_33355</name>
</gene>
<dbReference type="SUPFAM" id="SSF103247">
    <property type="entry name" value="TT1751-like"/>
    <property type="match status" value="1"/>
</dbReference>
<dbReference type="Proteomes" id="UP001642900">
    <property type="component" value="Unassembled WGS sequence"/>
</dbReference>
<dbReference type="Gene3D" id="3.30.310.70">
    <property type="entry name" value="TT1751-like domain"/>
    <property type="match status" value="1"/>
</dbReference>
<evidence type="ECO:0000313" key="3">
    <source>
        <dbReference type="Proteomes" id="UP001642900"/>
    </source>
</evidence>
<protein>
    <submittedName>
        <fullName evidence="2">DUF302 domain-containing protein</fullName>
    </submittedName>
</protein>
<dbReference type="RefSeq" id="WP_165034181.1">
    <property type="nucleotide sequence ID" value="NZ_JAAKZF010000139.1"/>
</dbReference>
<proteinExistence type="predicted"/>
<comment type="caution">
    <text evidence="2">The sequence shown here is derived from an EMBL/GenBank/DDBJ whole genome shotgun (WGS) entry which is preliminary data.</text>
</comment>
<evidence type="ECO:0000259" key="1">
    <source>
        <dbReference type="Pfam" id="PF03625"/>
    </source>
</evidence>
<dbReference type="PANTHER" id="PTHR38342">
    <property type="entry name" value="SLR5037 PROTEIN"/>
    <property type="match status" value="1"/>
</dbReference>
<dbReference type="PANTHER" id="PTHR38342:SF2">
    <property type="entry name" value="INNER MEMBRANE OR EXPORTED"/>
    <property type="match status" value="1"/>
</dbReference>
<accession>A0A6G4WP08</accession>
<dbReference type="Pfam" id="PF03625">
    <property type="entry name" value="DUF302"/>
    <property type="match status" value="1"/>
</dbReference>
<dbReference type="EMBL" id="JAAKZF010000139">
    <property type="protein sequence ID" value="NGO55840.1"/>
    <property type="molecule type" value="Genomic_DNA"/>
</dbReference>
<name>A0A6G4WP08_9HYPH</name>
<organism evidence="2 3">
    <name type="scientific">Allomesorhizobium camelthorni</name>
    <dbReference type="NCBI Taxonomy" id="475069"/>
    <lineage>
        <taxon>Bacteria</taxon>
        <taxon>Pseudomonadati</taxon>
        <taxon>Pseudomonadota</taxon>
        <taxon>Alphaproteobacteria</taxon>
        <taxon>Hyphomicrobiales</taxon>
        <taxon>Phyllobacteriaceae</taxon>
        <taxon>Allomesorhizobium</taxon>
    </lineage>
</organism>